<proteinExistence type="predicted"/>
<organism evidence="2 3">
    <name type="scientific">Chrysochromulina tobinii</name>
    <dbReference type="NCBI Taxonomy" id="1460289"/>
    <lineage>
        <taxon>Eukaryota</taxon>
        <taxon>Haptista</taxon>
        <taxon>Haptophyta</taxon>
        <taxon>Prymnesiophyceae</taxon>
        <taxon>Prymnesiales</taxon>
        <taxon>Chrysochromulinaceae</taxon>
        <taxon>Chrysochromulina</taxon>
    </lineage>
</organism>
<sequence length="1502" mass="162892">MAERTPEQIARNEAIRAALDAVLPTCSEDLVQMCEGIKHTGKSLAELLGAGAEQILEDDDDIMSPAELASALLLWARLQLCRQQTRKQLSERAMAVGAVARKLKQTLATAKPMAWNSTAPPAMVLYRYDDGRVSTRLYFRLRGIVWADGPLEERLFDKAFRNQLMQALPDGPRPEIGSLVADILKARRKRNPPGSPDAVPIALPPAPPMLKALRGGTRNSSEGCTGVHARDFGVRSLEFASNMRDQFRSVVLELGAAGGGAIVEKPIGACDVWEGVRWSKCAEVGAPLQQAWGLAIAERLFSLWKSIGLAEDGTVKSYPSPEARARQGVPGLPGSWCPHRPRAPCRSPTRMKMRDFLGLLCETKRTLMGELLSGYQHVTGSTDPSLLQQHAKHVLNALRYEERAKVRWVQLLHWQLAAEPEPAEAEAIQDQFPAIASELRGAQAKLEALEKLLIEGLAEYADARGALRMHCFNREAEIPLSTQLAIRLAGTPLGEQLNQRFEQLEAKELEPKYLGAGHIFTEGAEALAAAEAQYKQWLAYPCGDAGDAAVEEAAPEEYLIPASDASDELAVDNVELASFIGCLPAMVRNATGVSSGAVVGDHAAYDLFLSEKLKRLMEDPTTLQMLTIGSAARYAWAAWRKAGSPSGPKGKEPVLGVSPPPSNTPKPKPPQLSFDKLCELAKLLGPIDGRVRGAIPKGASPLEGLAAVKEEIAALEVDATVLKNPNDIDIDQIRDCLNALLDLVGAATYEMRTKKVGVWADPPVSSTSDVVGALPEPPPDAPAEDVAALVPAIDAAAADPLFSPRMAGMTAEQLAEEKMVKSRNSRSVKKLRDYISEALLQAFDMFTASKLDAASILSVAAEAVGDVSVEQADLIRSIYKVMYKSNECGCTFDMVLLQQKVPNAAPRRFLSKLVKRKPCIKVSADEARAWCGDLDGEGEAAAAKAWAKAVQKAIDASNAAQASLLHWITYLTVEDLQAIQGELSNPPPGGSAILLNDMVTSGIGGVAKNSLQQKLDTALVPDMDEPMRLPKTYRLLAGREAQGGASEAAYGLPLRYAEGEEDKKTKDPNALQKIVMMSARAWDDSESVPRWTVFRSWDYTTMLRTQSGMPAVAAAGLGLLDAGQRLRPDGSQMNVLRLHRIWTMQNSAADKASLLTMERMLDEFVTLTVRSAFFETVAGIVDQFELKGRSEVFQQLIGVKGFGELKARGPNGTKAIEGLQYVQPAMLTDDGQTRVVFGAGTRETCGSLSEHFRMGEQITWSPWGTILSILRVEKPLDTHFEFLAFFNVNNYAAVKKMLASTVVYYELFNQSAPEGKQSKRFVARKYVGSAAVFGRLEAEMGRQSGNISTVSAPLAGEALSDLRARKRRMSDPSVGDAELPQLLLNGEKGVPGEQIDLAREAHELCLSFGNGPEGGAAPEGAPRLSTVHYGGRWLPLGEGSNRKGELVLCVRETIGWKYNSIASCSVGFLCREIFCDKSMKEPQPRAPGFMAAWKLHIERGGK</sequence>
<protein>
    <submittedName>
        <fullName evidence="2">Uncharacterized protein</fullName>
    </submittedName>
</protein>
<gene>
    <name evidence="2" type="ORF">Ctob_007926</name>
</gene>
<reference evidence="3" key="1">
    <citation type="journal article" date="2015" name="PLoS Genet.">
        <title>Genome Sequence and Transcriptome Analyses of Chrysochromulina tobin: Metabolic Tools for Enhanced Algal Fitness in the Prominent Order Prymnesiales (Haptophyceae).</title>
        <authorList>
            <person name="Hovde B.T."/>
            <person name="Deodato C.R."/>
            <person name="Hunsperger H.M."/>
            <person name="Ryken S.A."/>
            <person name="Yost W."/>
            <person name="Jha R.K."/>
            <person name="Patterson J."/>
            <person name="Monnat R.J. Jr."/>
            <person name="Barlow S.B."/>
            <person name="Starkenburg S.R."/>
            <person name="Cattolico R.A."/>
        </authorList>
    </citation>
    <scope>NUCLEOTIDE SEQUENCE</scope>
    <source>
        <strain evidence="3">CCMP291</strain>
    </source>
</reference>
<feature type="compositionally biased region" description="Pro residues" evidence="1">
    <location>
        <begin position="658"/>
        <end position="670"/>
    </location>
</feature>
<feature type="region of interest" description="Disordered" evidence="1">
    <location>
        <begin position="642"/>
        <end position="670"/>
    </location>
</feature>
<evidence type="ECO:0000313" key="2">
    <source>
        <dbReference type="EMBL" id="KOO35473.1"/>
    </source>
</evidence>
<dbReference type="EMBL" id="JWZX01000856">
    <property type="protein sequence ID" value="KOO35473.1"/>
    <property type="molecule type" value="Genomic_DNA"/>
</dbReference>
<evidence type="ECO:0000256" key="1">
    <source>
        <dbReference type="SAM" id="MobiDB-lite"/>
    </source>
</evidence>
<feature type="region of interest" description="Disordered" evidence="1">
    <location>
        <begin position="319"/>
        <end position="344"/>
    </location>
</feature>
<comment type="caution">
    <text evidence="2">The sequence shown here is derived from an EMBL/GenBank/DDBJ whole genome shotgun (WGS) entry which is preliminary data.</text>
</comment>
<accession>A0A0M0KAQ7</accession>
<evidence type="ECO:0000313" key="3">
    <source>
        <dbReference type="Proteomes" id="UP000037460"/>
    </source>
</evidence>
<dbReference type="Proteomes" id="UP000037460">
    <property type="component" value="Unassembled WGS sequence"/>
</dbReference>
<name>A0A0M0KAQ7_9EUKA</name>
<keyword evidence="3" id="KW-1185">Reference proteome</keyword>